<evidence type="ECO:0000256" key="5">
    <source>
        <dbReference type="ARBA" id="ARBA00023204"/>
    </source>
</evidence>
<keyword evidence="4 6" id="KW-0233">DNA recombination</keyword>
<keyword evidence="8" id="KW-0547">Nucleotide-binding</keyword>
<name>A0ABN6WSD2_9BACT</name>
<gene>
    <name evidence="6 8" type="primary">ruvA</name>
    <name evidence="8" type="ORF">HCR_01800</name>
</gene>
<feature type="domain" description="Helix-hairpin-helix DNA-binding motif class 1" evidence="7">
    <location>
        <begin position="72"/>
        <end position="91"/>
    </location>
</feature>
<dbReference type="Gene3D" id="1.10.150.20">
    <property type="entry name" value="5' to 3' exonuclease, C-terminal subdomain"/>
    <property type="match status" value="1"/>
</dbReference>
<evidence type="ECO:0000256" key="1">
    <source>
        <dbReference type="ARBA" id="ARBA00022490"/>
    </source>
</evidence>
<keyword evidence="1 6" id="KW-0963">Cytoplasm</keyword>
<keyword evidence="8" id="KW-0378">Hydrolase</keyword>
<dbReference type="InterPro" id="IPR011114">
    <property type="entry name" value="RuvA_C"/>
</dbReference>
<keyword evidence="5 6" id="KW-0234">DNA repair</keyword>
<dbReference type="Proteomes" id="UP001321445">
    <property type="component" value="Chromosome"/>
</dbReference>
<evidence type="ECO:0000256" key="3">
    <source>
        <dbReference type="ARBA" id="ARBA00023125"/>
    </source>
</evidence>
<evidence type="ECO:0000256" key="6">
    <source>
        <dbReference type="HAMAP-Rule" id="MF_00031"/>
    </source>
</evidence>
<dbReference type="NCBIfam" id="TIGR00084">
    <property type="entry name" value="ruvA"/>
    <property type="match status" value="1"/>
</dbReference>
<sequence length="187" mass="20111">MIAGITGKVEKKDPTHLHILTAGGLIYEVFVSLHCSAAVKSGEVKLHTTHIIREDAQLLYGFLDLNEKRMFDTLIKINGVGPKVAMAICSTFTPRSFAQIVEAKDVGMLKRVPGIGPKSASRILVELGGFSLELAQESSPASQAHNEAAMALESLGFKKEHITKVLAQCSGGDTESLIKEALKKLSK</sequence>
<dbReference type="InterPro" id="IPR036267">
    <property type="entry name" value="RuvA_C_sf"/>
</dbReference>
<dbReference type="HAMAP" id="MF_00031">
    <property type="entry name" value="DNA_HJ_migration_RuvA"/>
    <property type="match status" value="1"/>
</dbReference>
<dbReference type="SUPFAM" id="SSF50249">
    <property type="entry name" value="Nucleic acid-binding proteins"/>
    <property type="match status" value="1"/>
</dbReference>
<dbReference type="Gene3D" id="2.40.50.140">
    <property type="entry name" value="Nucleic acid-binding proteins"/>
    <property type="match status" value="1"/>
</dbReference>
<dbReference type="SUPFAM" id="SSF47781">
    <property type="entry name" value="RuvA domain 2-like"/>
    <property type="match status" value="1"/>
</dbReference>
<proteinExistence type="inferred from homology"/>
<evidence type="ECO:0000256" key="2">
    <source>
        <dbReference type="ARBA" id="ARBA00022763"/>
    </source>
</evidence>
<keyword evidence="9" id="KW-1185">Reference proteome</keyword>
<dbReference type="InterPro" id="IPR010994">
    <property type="entry name" value="RuvA_2-like"/>
</dbReference>
<dbReference type="RefSeq" id="WP_286337082.1">
    <property type="nucleotide sequence ID" value="NZ_AP027370.1"/>
</dbReference>
<dbReference type="CDD" id="cd14332">
    <property type="entry name" value="UBA_RuvA_C"/>
    <property type="match status" value="1"/>
</dbReference>
<dbReference type="EMBL" id="AP027370">
    <property type="protein sequence ID" value="BDY11868.1"/>
    <property type="molecule type" value="Genomic_DNA"/>
</dbReference>
<comment type="subcellular location">
    <subcellularLocation>
        <location evidence="6">Cytoplasm</location>
    </subcellularLocation>
</comment>
<evidence type="ECO:0000313" key="8">
    <source>
        <dbReference type="EMBL" id="BDY11868.1"/>
    </source>
</evidence>
<comment type="function">
    <text evidence="6">The RuvA-RuvB-RuvC complex processes Holliday junction (HJ) DNA during genetic recombination and DNA repair, while the RuvA-RuvB complex plays an important role in the rescue of blocked DNA replication forks via replication fork reversal (RFR). RuvA specifically binds to HJ cruciform DNA, conferring on it an open structure. The RuvB hexamer acts as an ATP-dependent pump, pulling dsDNA into and through the RuvAB complex. HJ branch migration allows RuvC to scan DNA until it finds its consensus sequence, where it cleaves and resolves the cruciform DNA.</text>
</comment>
<reference evidence="8 9" key="1">
    <citation type="submission" date="2023-03" db="EMBL/GenBank/DDBJ databases">
        <title>Description of Hydrogenimonas sp. ISO32.</title>
        <authorList>
            <person name="Mino S."/>
            <person name="Fukazawa S."/>
            <person name="Sawabe T."/>
        </authorList>
    </citation>
    <scope>NUCLEOTIDE SEQUENCE [LARGE SCALE GENOMIC DNA]</scope>
    <source>
        <strain evidence="8 9">ISO32</strain>
    </source>
</reference>
<dbReference type="Gene3D" id="1.10.8.10">
    <property type="entry name" value="DNA helicase RuvA subunit, C-terminal domain"/>
    <property type="match status" value="1"/>
</dbReference>
<comment type="domain">
    <text evidence="6">Has three domains with a flexible linker between the domains II and III and assumes an 'L' shape. Domain III is highly mobile and contacts RuvB.</text>
</comment>
<evidence type="ECO:0000313" key="9">
    <source>
        <dbReference type="Proteomes" id="UP001321445"/>
    </source>
</evidence>
<dbReference type="SUPFAM" id="SSF46929">
    <property type="entry name" value="DNA helicase RuvA subunit, C-terminal domain"/>
    <property type="match status" value="1"/>
</dbReference>
<comment type="subunit">
    <text evidence="6">Homotetramer. Forms an RuvA(8)-RuvB(12)-Holliday junction (HJ) complex. HJ DNA is sandwiched between 2 RuvA tetramers; dsDNA enters through RuvA and exits via RuvB. An RuvB hexamer assembles on each DNA strand where it exits the tetramer. Each RuvB hexamer is contacted by two RuvA subunits (via domain III) on 2 adjacent RuvB subunits; this complex drives branch migration. In the full resolvosome a probable DNA-RuvA(4)-RuvB(12)-RuvC(2) complex forms which resolves the HJ.</text>
</comment>
<keyword evidence="8" id="KW-0067">ATP-binding</keyword>
<dbReference type="GO" id="GO:0004386">
    <property type="term" value="F:helicase activity"/>
    <property type="evidence" value="ECO:0007669"/>
    <property type="project" value="UniProtKB-KW"/>
</dbReference>
<feature type="region of interest" description="Domain III" evidence="6">
    <location>
        <begin position="142"/>
        <end position="187"/>
    </location>
</feature>
<evidence type="ECO:0000256" key="4">
    <source>
        <dbReference type="ARBA" id="ARBA00023172"/>
    </source>
</evidence>
<dbReference type="InterPro" id="IPR012340">
    <property type="entry name" value="NA-bd_OB-fold"/>
</dbReference>
<dbReference type="Pfam" id="PF14520">
    <property type="entry name" value="HHH_5"/>
    <property type="match status" value="1"/>
</dbReference>
<dbReference type="SMART" id="SM00278">
    <property type="entry name" value="HhH1"/>
    <property type="match status" value="2"/>
</dbReference>
<evidence type="ECO:0000259" key="7">
    <source>
        <dbReference type="SMART" id="SM00278"/>
    </source>
</evidence>
<dbReference type="InterPro" id="IPR013849">
    <property type="entry name" value="DNA_helicase_Holl-junc_RuvA_I"/>
</dbReference>
<comment type="caution">
    <text evidence="6">Lacks conserved residue(s) required for the propagation of feature annotation.</text>
</comment>
<keyword evidence="3 6" id="KW-0238">DNA-binding</keyword>
<dbReference type="Pfam" id="PF07499">
    <property type="entry name" value="RuvA_C"/>
    <property type="match status" value="1"/>
</dbReference>
<feature type="domain" description="Helix-hairpin-helix DNA-binding motif class 1" evidence="7">
    <location>
        <begin position="107"/>
        <end position="126"/>
    </location>
</feature>
<keyword evidence="2 6" id="KW-0227">DNA damage</keyword>
<accession>A0ABN6WSD2</accession>
<protein>
    <recommendedName>
        <fullName evidence="6">Holliday junction branch migration complex subunit RuvA</fullName>
    </recommendedName>
</protein>
<organism evidence="8 9">
    <name type="scientific">Hydrogenimonas cancrithermarum</name>
    <dbReference type="NCBI Taxonomy" id="2993563"/>
    <lineage>
        <taxon>Bacteria</taxon>
        <taxon>Pseudomonadati</taxon>
        <taxon>Campylobacterota</taxon>
        <taxon>Epsilonproteobacteria</taxon>
        <taxon>Campylobacterales</taxon>
        <taxon>Hydrogenimonadaceae</taxon>
        <taxon>Hydrogenimonas</taxon>
    </lineage>
</organism>
<dbReference type="Pfam" id="PF01330">
    <property type="entry name" value="RuvA_N"/>
    <property type="match status" value="1"/>
</dbReference>
<dbReference type="InterPro" id="IPR003583">
    <property type="entry name" value="Hlx-hairpin-Hlx_DNA-bd_motif"/>
</dbReference>
<keyword evidence="8" id="KW-0347">Helicase</keyword>
<dbReference type="InterPro" id="IPR000085">
    <property type="entry name" value="RuvA"/>
</dbReference>
<comment type="similarity">
    <text evidence="6">Belongs to the RuvA family.</text>
</comment>